<comment type="caution">
    <text evidence="1">The sequence shown here is derived from an EMBL/GenBank/DDBJ whole genome shotgun (WGS) entry which is preliminary data.</text>
</comment>
<name>A0ABD2Y2R6_9GENT</name>
<gene>
    <name evidence="1" type="ORF">ACH5RR_039076</name>
</gene>
<proteinExistence type="predicted"/>
<accession>A0ABD2Y2R6</accession>
<dbReference type="EMBL" id="JBJUIK010000016">
    <property type="protein sequence ID" value="KAL3499983.1"/>
    <property type="molecule type" value="Genomic_DNA"/>
</dbReference>
<dbReference type="Proteomes" id="UP001630127">
    <property type="component" value="Unassembled WGS sequence"/>
</dbReference>
<protein>
    <recommendedName>
        <fullName evidence="3">RNase H type-1 domain-containing protein</fullName>
    </recommendedName>
</protein>
<keyword evidence="2" id="KW-1185">Reference proteome</keyword>
<reference evidence="1 2" key="1">
    <citation type="submission" date="2024-11" db="EMBL/GenBank/DDBJ databases">
        <title>A near-complete genome assembly of Cinchona calisaya.</title>
        <authorList>
            <person name="Lian D.C."/>
            <person name="Zhao X.W."/>
            <person name="Wei L."/>
        </authorList>
    </citation>
    <scope>NUCLEOTIDE SEQUENCE [LARGE SCALE GENOMIC DNA]</scope>
    <source>
        <tissue evidence="1">Nenye</tissue>
    </source>
</reference>
<evidence type="ECO:0000313" key="1">
    <source>
        <dbReference type="EMBL" id="KAL3499983.1"/>
    </source>
</evidence>
<sequence length="129" mass="14725">MAGKEWMEFQVSGVEEQQRLPASRDQLAQQSCTEHRLSLELTEEAKGVKMALIKVLEEGWRSVHIQSGSEYIADKLRMGSMEDTIIGTSLEDILNLKLLFDYCCFCSTTAVKLELSNRKYLELYALIMI</sequence>
<organism evidence="1 2">
    <name type="scientific">Cinchona calisaya</name>
    <dbReference type="NCBI Taxonomy" id="153742"/>
    <lineage>
        <taxon>Eukaryota</taxon>
        <taxon>Viridiplantae</taxon>
        <taxon>Streptophyta</taxon>
        <taxon>Embryophyta</taxon>
        <taxon>Tracheophyta</taxon>
        <taxon>Spermatophyta</taxon>
        <taxon>Magnoliopsida</taxon>
        <taxon>eudicotyledons</taxon>
        <taxon>Gunneridae</taxon>
        <taxon>Pentapetalae</taxon>
        <taxon>asterids</taxon>
        <taxon>lamiids</taxon>
        <taxon>Gentianales</taxon>
        <taxon>Rubiaceae</taxon>
        <taxon>Cinchonoideae</taxon>
        <taxon>Cinchoneae</taxon>
        <taxon>Cinchona</taxon>
    </lineage>
</organism>
<evidence type="ECO:0000313" key="2">
    <source>
        <dbReference type="Proteomes" id="UP001630127"/>
    </source>
</evidence>
<evidence type="ECO:0008006" key="3">
    <source>
        <dbReference type="Google" id="ProtNLM"/>
    </source>
</evidence>
<dbReference type="AlphaFoldDB" id="A0ABD2Y2R6"/>